<dbReference type="KEGG" id="ati:AL072_04875"/>
<dbReference type="EMBL" id="CP012401">
    <property type="protein sequence ID" value="ALG72011.1"/>
    <property type="molecule type" value="Genomic_DNA"/>
</dbReference>
<evidence type="ECO:0000256" key="2">
    <source>
        <dbReference type="SAM" id="Phobius"/>
    </source>
</evidence>
<dbReference type="AlphaFoldDB" id="A0AAC9EXL6"/>
<reference evidence="3 4" key="2">
    <citation type="journal article" date="2016" name="Genome Announc.">
        <title>Complete Genome Sequence of a Strain of Azospirillum thiophilum Isolated from a Sulfide Spring.</title>
        <authorList>
            <person name="Fomenkov A."/>
            <person name="Vincze T."/>
            <person name="Grabovich M."/>
            <person name="Anton B.P."/>
            <person name="Dubinina G."/>
            <person name="Orlova M."/>
            <person name="Belousova E."/>
            <person name="Roberts R.J."/>
        </authorList>
    </citation>
    <scope>NUCLEOTIDE SEQUENCE [LARGE SCALE GENOMIC DNA]</scope>
    <source>
        <strain evidence="3 4">BV-S</strain>
    </source>
</reference>
<organism evidence="3 4">
    <name type="scientific">Azospirillum thiophilum</name>
    <dbReference type="NCBI Taxonomy" id="528244"/>
    <lineage>
        <taxon>Bacteria</taxon>
        <taxon>Pseudomonadati</taxon>
        <taxon>Pseudomonadota</taxon>
        <taxon>Alphaproteobacteria</taxon>
        <taxon>Rhodospirillales</taxon>
        <taxon>Azospirillaceae</taxon>
        <taxon>Azospirillum</taxon>
    </lineage>
</organism>
<keyword evidence="2" id="KW-0812">Transmembrane</keyword>
<accession>A0AAC9EXL6</accession>
<sequence length="173" mass="19511">METVRSILDSAVPLVAALAVLCHLCWIGIRRGWDRMAGLDRLRQSVVPLKERHQADTEALLDLNCRLEEAKNRLGAAEQRVQQIQRQIEALDRDPPVFLHVLGKPGSSRRRFRAEVEFDATAARAAGRPVNPAWRYGNRVLVHAPDLSAARREADHAFPQKAGYKVYFHAPVH</sequence>
<gene>
    <name evidence="3" type="ORF">AL072_04875</name>
</gene>
<evidence type="ECO:0000313" key="3">
    <source>
        <dbReference type="EMBL" id="ALG72011.1"/>
    </source>
</evidence>
<name>A0AAC9EXL6_9PROT</name>
<keyword evidence="1" id="KW-0175">Coiled coil</keyword>
<reference evidence="4" key="1">
    <citation type="submission" date="2015-08" db="EMBL/GenBank/DDBJ databases">
        <title>Complete Genome Sequence of Azospirillum thiophilum BV-S.</title>
        <authorList>
            <person name="Fomenkov A."/>
            <person name="Vincze T."/>
            <person name="Grabovich M."/>
            <person name="Dubinina G."/>
            <person name="Orlova M."/>
            <person name="Belousova E."/>
            <person name="Roberts R.J."/>
        </authorList>
    </citation>
    <scope>NUCLEOTIDE SEQUENCE [LARGE SCALE GENOMIC DNA]</scope>
    <source>
        <strain evidence="4">BV-S</strain>
    </source>
</reference>
<keyword evidence="2" id="KW-1133">Transmembrane helix</keyword>
<feature type="coiled-coil region" evidence="1">
    <location>
        <begin position="60"/>
        <end position="94"/>
    </location>
</feature>
<proteinExistence type="predicted"/>
<protein>
    <submittedName>
        <fullName evidence="3">Uncharacterized protein</fullName>
    </submittedName>
</protein>
<dbReference type="Proteomes" id="UP000069935">
    <property type="component" value="Chromosome 1"/>
</dbReference>
<evidence type="ECO:0000256" key="1">
    <source>
        <dbReference type="SAM" id="Coils"/>
    </source>
</evidence>
<keyword evidence="4" id="KW-1185">Reference proteome</keyword>
<evidence type="ECO:0000313" key="4">
    <source>
        <dbReference type="Proteomes" id="UP000069935"/>
    </source>
</evidence>
<feature type="transmembrane region" description="Helical" evidence="2">
    <location>
        <begin position="12"/>
        <end position="29"/>
    </location>
</feature>
<keyword evidence="2" id="KW-0472">Membrane</keyword>